<dbReference type="SMART" id="SM00313">
    <property type="entry name" value="PXA"/>
    <property type="match status" value="1"/>
</dbReference>
<feature type="region of interest" description="Disordered" evidence="2">
    <location>
        <begin position="598"/>
        <end position="678"/>
    </location>
</feature>
<dbReference type="Proteomes" id="UP000813824">
    <property type="component" value="Unassembled WGS sequence"/>
</dbReference>
<comment type="caution">
    <text evidence="7">The sequence shown here is derived from an EMBL/GenBank/DDBJ whole genome shotgun (WGS) entry which is preliminary data.</text>
</comment>
<dbReference type="Pfam" id="PF02194">
    <property type="entry name" value="PXA"/>
    <property type="match status" value="1"/>
</dbReference>
<feature type="domain" description="PXA" evidence="6">
    <location>
        <begin position="109"/>
        <end position="302"/>
    </location>
</feature>
<dbReference type="InterPro" id="IPR036871">
    <property type="entry name" value="PX_dom_sf"/>
</dbReference>
<organism evidence="7 8">
    <name type="scientific">Cristinia sonorae</name>
    <dbReference type="NCBI Taxonomy" id="1940300"/>
    <lineage>
        <taxon>Eukaryota</taxon>
        <taxon>Fungi</taxon>
        <taxon>Dikarya</taxon>
        <taxon>Basidiomycota</taxon>
        <taxon>Agaricomycotina</taxon>
        <taxon>Agaricomycetes</taxon>
        <taxon>Agaricomycetidae</taxon>
        <taxon>Agaricales</taxon>
        <taxon>Pleurotineae</taxon>
        <taxon>Stephanosporaceae</taxon>
        <taxon>Cristinia</taxon>
    </lineage>
</organism>
<dbReference type="Gene3D" id="1.10.167.10">
    <property type="entry name" value="Regulator of G-protein Signalling 4, domain 2"/>
    <property type="match status" value="1"/>
</dbReference>
<dbReference type="SUPFAM" id="SSF48097">
    <property type="entry name" value="Regulator of G-protein signaling, RGS"/>
    <property type="match status" value="1"/>
</dbReference>
<dbReference type="PANTHER" id="PTHR22775">
    <property type="entry name" value="SORTING NEXIN"/>
    <property type="match status" value="1"/>
</dbReference>
<feature type="region of interest" description="Disordered" evidence="2">
    <location>
        <begin position="754"/>
        <end position="785"/>
    </location>
</feature>
<proteinExistence type="inferred from homology"/>
<sequence>MQFGLSWNVTFLVAFLGLLVSLTTKILSSPVLLILLLPLLFVLLALGFLFLNILLGYVLDVSGTPVSNPLPLAARPLAFSTPAAWQAALTRSQWSHKSPQSLPPLVPESPAISAAVNDILILIVRDFVLTWYKEVSSSPSFPTAVSATIHASLQRLLTRMTSMDVSAVVVNRIIPKVTAHIEQFRQSEIALRGAGLERRLTQSEELDLLLASRYASRGMGKLHSAVDNLSTTFTKQTEEAHLRALVDRALPHILPENEAKSTAVKIVVREIVACAVLYPLMDMLADPDFWNRSIDQVAGAAIRQQRLISKVRHVLETQIPRPISRISQDTVAPSGPETITIRTDPRQFESFLRSISRCSSLLDARRLKNDIMGEIRRTRALLANHENDDWINGQKTEDVVAFLDRLFTAKRKVEKRIIVLGGDADSRSTHQPSFNDTSSSKRLTLRDILTNPTSLSYFMEFMDRRRRYLLVQFWLTIESFKNPLESVDSDSSEDEDDAIHDPARSATLKDDISMMIEAYFSGESVDPVLSAISKKHVDTIRSFGQASDTAPPSPSVEQRVRRSVMLAQRQTETEMENDFEEFQRSELWFRVIGDTDLNPRHKPVGAADHDARPSRSSSEHSDSEAARRKPPSTSQFTRAESSPLLNTVVHKRDISSRSTTSLAGMVPHGAPARTSPSNLELLMSTGSDAVSSPTRAPLFDDPEDTKIDLAVEQSQRMEAIQAALTDIIALDNQGDDGQGRGIADSMAGSVMTLNAPTSHVDPASDDEQERSGDTDAGSHGSFQLAGPGDLQLSYEISRLGAKISNLQSQDAMLDTLIKKAELTGDAQELRLLRKSKSSMARELRELHFQKTQYEQQESANRLVSDRTRIAIVNSTTGDEDGKSVVRYLVEVQQLAPDGSFASGWVVARRYNEFHSMHAKLKDRYVLVKNLDFPGKRLVTSLSGSFLDTRRIALEKYLQSLITIPAVCESDELRIFLSRDSPFMASVPTTSATKVPAPPSAFPGQGLVRTMYQSVAESIDDMFFGPSMLDVIIQRLTSQAAEFAGIVGSGVHDEELVARALRASGKNRPEDTLLQLPNDLKPLEGETSSSSFSGPVCDLVLAVFEMDKSHNWLRRQAIVIILQQVLGSTIERKIRDTVKGLLDEPRIMSYINIFRDGMWPMGQLRPPGVPRSAEEKLRTKEEANRKLSALMPDLAANMIGRSNARRGARRIFAVMQNRRLNQHLVYSIIDELFAALFPE</sequence>
<dbReference type="InterPro" id="IPR001683">
    <property type="entry name" value="PX_dom"/>
</dbReference>
<keyword evidence="3" id="KW-0472">Membrane</keyword>
<dbReference type="AlphaFoldDB" id="A0A8K0UN28"/>
<dbReference type="SMART" id="SM00315">
    <property type="entry name" value="RGS"/>
    <property type="match status" value="1"/>
</dbReference>
<dbReference type="CDD" id="cd06876">
    <property type="entry name" value="PX_MDM1p"/>
    <property type="match status" value="1"/>
</dbReference>
<keyword evidence="8" id="KW-1185">Reference proteome</keyword>
<dbReference type="PROSITE" id="PS51207">
    <property type="entry name" value="PXA"/>
    <property type="match status" value="1"/>
</dbReference>
<dbReference type="InterPro" id="IPR003114">
    <property type="entry name" value="Phox_assoc"/>
</dbReference>
<evidence type="ECO:0000256" key="3">
    <source>
        <dbReference type="SAM" id="Phobius"/>
    </source>
</evidence>
<name>A0A8K0UN28_9AGAR</name>
<dbReference type="InterPro" id="IPR036305">
    <property type="entry name" value="RGS_sf"/>
</dbReference>
<protein>
    <submittedName>
        <fullName evidence="7">PXA domain-containing protein</fullName>
    </submittedName>
</protein>
<dbReference type="Pfam" id="PF08628">
    <property type="entry name" value="Nexin_C"/>
    <property type="match status" value="1"/>
</dbReference>
<reference evidence="7" key="1">
    <citation type="journal article" date="2021" name="New Phytol.">
        <title>Evolutionary innovations through gain and loss of genes in the ectomycorrhizal Boletales.</title>
        <authorList>
            <person name="Wu G."/>
            <person name="Miyauchi S."/>
            <person name="Morin E."/>
            <person name="Kuo A."/>
            <person name="Drula E."/>
            <person name="Varga T."/>
            <person name="Kohler A."/>
            <person name="Feng B."/>
            <person name="Cao Y."/>
            <person name="Lipzen A."/>
            <person name="Daum C."/>
            <person name="Hundley H."/>
            <person name="Pangilinan J."/>
            <person name="Johnson J."/>
            <person name="Barry K."/>
            <person name="LaButti K."/>
            <person name="Ng V."/>
            <person name="Ahrendt S."/>
            <person name="Min B."/>
            <person name="Choi I.G."/>
            <person name="Park H."/>
            <person name="Plett J.M."/>
            <person name="Magnuson J."/>
            <person name="Spatafora J.W."/>
            <person name="Nagy L.G."/>
            <person name="Henrissat B."/>
            <person name="Grigoriev I.V."/>
            <person name="Yang Z.L."/>
            <person name="Xu J."/>
            <person name="Martin F.M."/>
        </authorList>
    </citation>
    <scope>NUCLEOTIDE SEQUENCE</scope>
    <source>
        <strain evidence="7">KKN 215</strain>
    </source>
</reference>
<evidence type="ECO:0000313" key="7">
    <source>
        <dbReference type="EMBL" id="KAH8099750.1"/>
    </source>
</evidence>
<dbReference type="PROSITE" id="PS50195">
    <property type="entry name" value="PX"/>
    <property type="match status" value="1"/>
</dbReference>
<feature type="domain" description="RGS" evidence="4">
    <location>
        <begin position="444"/>
        <end position="521"/>
    </location>
</feature>
<dbReference type="Pfam" id="PF00615">
    <property type="entry name" value="RGS"/>
    <property type="match status" value="1"/>
</dbReference>
<dbReference type="OrthoDB" id="120967at2759"/>
<feature type="transmembrane region" description="Helical" evidence="3">
    <location>
        <begin position="6"/>
        <end position="24"/>
    </location>
</feature>
<evidence type="ECO:0000259" key="6">
    <source>
        <dbReference type="PROSITE" id="PS51207"/>
    </source>
</evidence>
<dbReference type="Pfam" id="PF00787">
    <property type="entry name" value="PX"/>
    <property type="match status" value="1"/>
</dbReference>
<dbReference type="Gene3D" id="3.30.1520.10">
    <property type="entry name" value="Phox-like domain"/>
    <property type="match status" value="1"/>
</dbReference>
<feature type="compositionally biased region" description="Basic and acidic residues" evidence="2">
    <location>
        <begin position="607"/>
        <end position="627"/>
    </location>
</feature>
<dbReference type="EMBL" id="JAEVFJ010000018">
    <property type="protein sequence ID" value="KAH8099750.1"/>
    <property type="molecule type" value="Genomic_DNA"/>
</dbReference>
<feature type="transmembrane region" description="Helical" evidence="3">
    <location>
        <begin position="31"/>
        <end position="59"/>
    </location>
</feature>
<dbReference type="GO" id="GO:0035091">
    <property type="term" value="F:phosphatidylinositol binding"/>
    <property type="evidence" value="ECO:0007669"/>
    <property type="project" value="InterPro"/>
</dbReference>
<keyword evidence="3" id="KW-1133">Transmembrane helix</keyword>
<dbReference type="PANTHER" id="PTHR22775:SF3">
    <property type="entry name" value="SORTING NEXIN-13"/>
    <property type="match status" value="1"/>
</dbReference>
<evidence type="ECO:0000259" key="5">
    <source>
        <dbReference type="PROSITE" id="PS50195"/>
    </source>
</evidence>
<accession>A0A8K0UN28</accession>
<dbReference type="InterPro" id="IPR016137">
    <property type="entry name" value="RGS"/>
</dbReference>
<evidence type="ECO:0000259" key="4">
    <source>
        <dbReference type="PROSITE" id="PS50132"/>
    </source>
</evidence>
<keyword evidence="3" id="KW-0812">Transmembrane</keyword>
<dbReference type="SUPFAM" id="SSF64268">
    <property type="entry name" value="PX domain"/>
    <property type="match status" value="1"/>
</dbReference>
<comment type="similarity">
    <text evidence="1">Belongs to the sorting nexin family.</text>
</comment>
<feature type="domain" description="PX" evidence="5">
    <location>
        <begin position="865"/>
        <end position="983"/>
    </location>
</feature>
<evidence type="ECO:0000256" key="1">
    <source>
        <dbReference type="ARBA" id="ARBA00010883"/>
    </source>
</evidence>
<evidence type="ECO:0000256" key="2">
    <source>
        <dbReference type="SAM" id="MobiDB-lite"/>
    </source>
</evidence>
<dbReference type="InterPro" id="IPR013937">
    <property type="entry name" value="Sorting_nexin_C"/>
</dbReference>
<dbReference type="PROSITE" id="PS50132">
    <property type="entry name" value="RGS"/>
    <property type="match status" value="1"/>
</dbReference>
<evidence type="ECO:0000313" key="8">
    <source>
        <dbReference type="Proteomes" id="UP000813824"/>
    </source>
</evidence>
<dbReference type="SMART" id="SM00312">
    <property type="entry name" value="PX"/>
    <property type="match status" value="1"/>
</dbReference>
<dbReference type="InterPro" id="IPR044926">
    <property type="entry name" value="RGS_subdomain_2"/>
</dbReference>
<feature type="compositionally biased region" description="Polar residues" evidence="2">
    <location>
        <begin position="631"/>
        <end position="645"/>
    </location>
</feature>
<gene>
    <name evidence="7" type="ORF">BXZ70DRAFT_1025794</name>
</gene>